<keyword evidence="1" id="KW-0479">Metal-binding</keyword>
<feature type="short sequence motif" description="GXWXGXG" evidence="1">
    <location>
        <begin position="20"/>
        <end position="26"/>
    </location>
</feature>
<dbReference type="EC" id="5.99.-.-" evidence="1"/>
<accession>A0A7J5BC12</accession>
<comment type="caution">
    <text evidence="3">The sequence shown here is derived from an EMBL/GenBank/DDBJ whole genome shotgun (WGS) entry which is preliminary data.</text>
</comment>
<comment type="caution">
    <text evidence="1">Lacks conserved residue(s) required for the propagation of feature annotation.</text>
</comment>
<dbReference type="Gene3D" id="2.40.128.20">
    <property type="match status" value="1"/>
</dbReference>
<comment type="function">
    <text evidence="1">Heme-binding protein able to scavenge peroxynitrite and to protect free L-tyrosine against peroxynitrite-mediated nitration, by acting as a peroxynitrite isomerase that converts peroxynitrite to nitrate. Therefore, this protein likely plays a role in peroxynitrite sensing and in the detoxification of reactive nitrogen and oxygen species (RNS and ROS, respectively). Is able to bind nitric oxide (NO) in vitro, but may act as a sensor of peroxynitrite levels in vivo.</text>
</comment>
<evidence type="ECO:0000259" key="2">
    <source>
        <dbReference type="Pfam" id="PF08768"/>
    </source>
</evidence>
<protein>
    <recommendedName>
        <fullName evidence="1">Peroxynitrite isomerase</fullName>
        <ecNumber evidence="1">5.99.-.-</ecNumber>
    </recommendedName>
    <alternativeName>
        <fullName evidence="1">Ferric nitrobindin</fullName>
        <shortName evidence="1">Nb(III)</shortName>
    </alternativeName>
</protein>
<keyword evidence="1" id="KW-0408">Iron</keyword>
<dbReference type="InterPro" id="IPR022939">
    <property type="entry name" value="Nb(III)_bact/plant"/>
</dbReference>
<dbReference type="RefSeq" id="WP_158052137.1">
    <property type="nucleotide sequence ID" value="NZ_WBKB01000004.1"/>
</dbReference>
<dbReference type="AlphaFoldDB" id="A0A7J5BC12"/>
<dbReference type="Proteomes" id="UP000433493">
    <property type="component" value="Unassembled WGS sequence"/>
</dbReference>
<dbReference type="GO" id="GO:0046872">
    <property type="term" value="F:metal ion binding"/>
    <property type="evidence" value="ECO:0007669"/>
    <property type="project" value="UniProtKB-KW"/>
</dbReference>
<dbReference type="InterPro" id="IPR014878">
    <property type="entry name" value="THAP4-like_heme-bd"/>
</dbReference>
<comment type="domain">
    <text evidence="1">Forms a 10-stranded antiparallel beta-barrel structure able to accommodate a hydrophobic ligand in its interior. In fact, this fold hosts the heme group, which is located in a wide surface cleft.</text>
</comment>
<organism evidence="3 4">
    <name type="scientific">Gulosibacter chungangensis</name>
    <dbReference type="NCBI Taxonomy" id="979746"/>
    <lineage>
        <taxon>Bacteria</taxon>
        <taxon>Bacillati</taxon>
        <taxon>Actinomycetota</taxon>
        <taxon>Actinomycetes</taxon>
        <taxon>Micrococcales</taxon>
        <taxon>Microbacteriaceae</taxon>
        <taxon>Gulosibacter</taxon>
    </lineage>
</organism>
<dbReference type="Pfam" id="PF08768">
    <property type="entry name" value="THAP4_heme-bd"/>
    <property type="match status" value="1"/>
</dbReference>
<dbReference type="OrthoDB" id="4804006at2"/>
<gene>
    <name evidence="3" type="ORF">F8O05_07525</name>
</gene>
<keyword evidence="4" id="KW-1185">Reference proteome</keyword>
<dbReference type="InterPro" id="IPR045165">
    <property type="entry name" value="Nitrobindin"/>
</dbReference>
<dbReference type="InterPro" id="IPR012674">
    <property type="entry name" value="Calycin"/>
</dbReference>
<feature type="domain" description="THAP4-like heme-binding" evidence="2">
    <location>
        <begin position="11"/>
        <end position="200"/>
    </location>
</feature>
<comment type="similarity">
    <text evidence="1">Belongs to the nitrobindin family.</text>
</comment>
<evidence type="ECO:0000313" key="4">
    <source>
        <dbReference type="Proteomes" id="UP000433493"/>
    </source>
</evidence>
<comment type="pathway">
    <text evidence="1">Nitrogen metabolism.</text>
</comment>
<dbReference type="PANTHER" id="PTHR15854">
    <property type="entry name" value="THAP4 PROTEIN"/>
    <property type="match status" value="1"/>
</dbReference>
<keyword evidence="1" id="KW-0349">Heme</keyword>
<dbReference type="GO" id="GO:0020037">
    <property type="term" value="F:heme binding"/>
    <property type="evidence" value="ECO:0007669"/>
    <property type="project" value="UniProtKB-UniRule"/>
</dbReference>
<comment type="catalytic activity">
    <reaction evidence="1">
        <text>peroxynitrite = nitrate</text>
        <dbReference type="Rhea" id="RHEA:63116"/>
        <dbReference type="ChEBI" id="CHEBI:17632"/>
        <dbReference type="ChEBI" id="CHEBI:25941"/>
    </reaction>
</comment>
<evidence type="ECO:0000313" key="3">
    <source>
        <dbReference type="EMBL" id="KAB1643088.1"/>
    </source>
</evidence>
<proteinExistence type="inferred from homology"/>
<dbReference type="GO" id="GO:0062213">
    <property type="term" value="F:peroxynitrite isomerase activity"/>
    <property type="evidence" value="ECO:0007669"/>
    <property type="project" value="UniProtKB-UniRule"/>
</dbReference>
<reference evidence="3 4" key="1">
    <citation type="submission" date="2019-09" db="EMBL/GenBank/DDBJ databases">
        <title>Phylogeny of genus Pseudoclavibacter and closely related genus.</title>
        <authorList>
            <person name="Li Y."/>
        </authorList>
    </citation>
    <scope>NUCLEOTIDE SEQUENCE [LARGE SCALE GENOMIC DNA]</scope>
    <source>
        <strain evidence="3 4">KCTC 13959</strain>
    </source>
</reference>
<dbReference type="PANTHER" id="PTHR15854:SF4">
    <property type="entry name" value="PEROXYNITRITE ISOMERASE THAP4"/>
    <property type="match status" value="1"/>
</dbReference>
<evidence type="ECO:0000256" key="1">
    <source>
        <dbReference type="HAMAP-Rule" id="MF_01297"/>
    </source>
</evidence>
<dbReference type="CDD" id="cd07828">
    <property type="entry name" value="lipocalin_heme-bd-THAP4-like"/>
    <property type="match status" value="1"/>
</dbReference>
<dbReference type="HAMAP" id="MF_01297">
    <property type="entry name" value="nitrobindin"/>
    <property type="match status" value="1"/>
</dbReference>
<dbReference type="EMBL" id="WBKB01000004">
    <property type="protein sequence ID" value="KAB1643088.1"/>
    <property type="molecule type" value="Genomic_DNA"/>
</dbReference>
<dbReference type="SUPFAM" id="SSF50814">
    <property type="entry name" value="Lipocalins"/>
    <property type="match status" value="1"/>
</dbReference>
<comment type="cofactor">
    <cofactor evidence="1">
        <name>heme b</name>
        <dbReference type="ChEBI" id="CHEBI:60344"/>
    </cofactor>
    <text evidence="1">Binds 1 heme b group per subunit, that coordinates a highly solvent-exposed Fe(III) atom.</text>
</comment>
<name>A0A7J5BC12_9MICO</name>
<sequence>MIEIPVGLQPELVPLYWLIGTWEGTGMVEYEVDGELRKHPFRQRVTFRHDDLPYLEYHSKVWLLDEESDEASPLTAETGFWRLSRQRDAGDVGPGFLPPSESPTMHNAETVETLRNDEGGFDLEVAIVHPTGISEHYYGMIRGPRVDLATNGILSSKNAEDYRAATRMYGLVNNKMFWLWNIKALGQDELATHASAELARVEADESTTAAH</sequence>
<keyword evidence="1" id="KW-0413">Isomerase</keyword>
<feature type="binding site" description="axial binding residue" evidence="1">
    <location>
        <position position="193"/>
    </location>
    <ligand>
        <name>heme b</name>
        <dbReference type="ChEBI" id="CHEBI:60344"/>
    </ligand>
    <ligandPart>
        <name>Fe</name>
        <dbReference type="ChEBI" id="CHEBI:18248"/>
    </ligandPart>
</feature>